<dbReference type="AlphaFoldDB" id="A0AA40BKW7"/>
<organism evidence="3 4">
    <name type="scientific">Apiosordaria backusii</name>
    <dbReference type="NCBI Taxonomy" id="314023"/>
    <lineage>
        <taxon>Eukaryota</taxon>
        <taxon>Fungi</taxon>
        <taxon>Dikarya</taxon>
        <taxon>Ascomycota</taxon>
        <taxon>Pezizomycotina</taxon>
        <taxon>Sordariomycetes</taxon>
        <taxon>Sordariomycetidae</taxon>
        <taxon>Sordariales</taxon>
        <taxon>Lasiosphaeriaceae</taxon>
        <taxon>Apiosordaria</taxon>
    </lineage>
</organism>
<proteinExistence type="predicted"/>
<name>A0AA40BKW7_9PEZI</name>
<evidence type="ECO:0000259" key="2">
    <source>
        <dbReference type="Pfam" id="PF20150"/>
    </source>
</evidence>
<feature type="compositionally biased region" description="Basic residues" evidence="1">
    <location>
        <begin position="36"/>
        <end position="54"/>
    </location>
</feature>
<protein>
    <recommendedName>
        <fullName evidence="2">2EXR domain-containing protein</fullName>
    </recommendedName>
</protein>
<feature type="domain" description="2EXR" evidence="2">
    <location>
        <begin position="84"/>
        <end position="166"/>
    </location>
</feature>
<evidence type="ECO:0000313" key="4">
    <source>
        <dbReference type="Proteomes" id="UP001172159"/>
    </source>
</evidence>
<feature type="region of interest" description="Disordered" evidence="1">
    <location>
        <begin position="35"/>
        <end position="75"/>
    </location>
</feature>
<reference evidence="3" key="1">
    <citation type="submission" date="2023-06" db="EMBL/GenBank/DDBJ databases">
        <title>Genome-scale phylogeny and comparative genomics of the fungal order Sordariales.</title>
        <authorList>
            <consortium name="Lawrence Berkeley National Laboratory"/>
            <person name="Hensen N."/>
            <person name="Bonometti L."/>
            <person name="Westerberg I."/>
            <person name="Brannstrom I.O."/>
            <person name="Guillou S."/>
            <person name="Cros-Aarteil S."/>
            <person name="Calhoun S."/>
            <person name="Haridas S."/>
            <person name="Kuo A."/>
            <person name="Mondo S."/>
            <person name="Pangilinan J."/>
            <person name="Riley R."/>
            <person name="Labutti K."/>
            <person name="Andreopoulos B."/>
            <person name="Lipzen A."/>
            <person name="Chen C."/>
            <person name="Yanf M."/>
            <person name="Daum C."/>
            <person name="Ng V."/>
            <person name="Clum A."/>
            <person name="Steindorff A."/>
            <person name="Ohm R."/>
            <person name="Martin F."/>
            <person name="Silar P."/>
            <person name="Natvig D."/>
            <person name="Lalanne C."/>
            <person name="Gautier V."/>
            <person name="Ament-Velasquez S.L."/>
            <person name="Kruys A."/>
            <person name="Hutchinson M.I."/>
            <person name="Powell A.J."/>
            <person name="Barry K."/>
            <person name="Miller A.N."/>
            <person name="Grigoriev I.V."/>
            <person name="Debuchy R."/>
            <person name="Gladieux P."/>
            <person name="Thoren M.H."/>
            <person name="Johannesson H."/>
        </authorList>
    </citation>
    <scope>NUCLEOTIDE SEQUENCE</scope>
    <source>
        <strain evidence="3">CBS 540.89</strain>
    </source>
</reference>
<evidence type="ECO:0000256" key="1">
    <source>
        <dbReference type="SAM" id="MobiDB-lite"/>
    </source>
</evidence>
<accession>A0AA40BKW7</accession>
<dbReference type="EMBL" id="JAUKTV010000006">
    <property type="protein sequence ID" value="KAK0736001.1"/>
    <property type="molecule type" value="Genomic_DNA"/>
</dbReference>
<sequence length="436" mass="50303">MSLQNDLSTIYHNASVRWIPIVLTGITTVTMPPKKALGKRAASKAKPKAIKKKSTIGTNNKPKGTATSSTKKDDDAKDDAIVEFSQFRRFPTEIRQDIFTQALRKPSIHYMAVTRDVVPGYRNDEGNWVDSTWHLKYAPRSGDNSSHRLNEKITNVNDEAQQAVELAMKNPGKLPFRRAWSLIDVDNDLVVFDFAAGATQHERSNFRYFHVNNQFFAPFFDFTSSYPQGKSEKIKTDSGEEVVVTYKGLADVKRVGVIYKHSHNPERTCGKQNTVFQCCIHVEGTVRAHSDWIMCPDEVAGFIDSIPSIEEFYFVVKPEGKNKEDKERLELYKKWFFTTYHEQIRLFGHPGPKWLKMFHDADKTYIEVDRYLMLNTGDNRRIDLDIVREVRLLVEEVHSQLIQDGPHIPKDNRRIFRSSYKRRKEMVCKILLPVSI</sequence>
<evidence type="ECO:0000313" key="3">
    <source>
        <dbReference type="EMBL" id="KAK0736001.1"/>
    </source>
</evidence>
<keyword evidence="4" id="KW-1185">Reference proteome</keyword>
<dbReference type="Proteomes" id="UP001172159">
    <property type="component" value="Unassembled WGS sequence"/>
</dbReference>
<comment type="caution">
    <text evidence="3">The sequence shown here is derived from an EMBL/GenBank/DDBJ whole genome shotgun (WGS) entry which is preliminary data.</text>
</comment>
<dbReference type="Pfam" id="PF20150">
    <property type="entry name" value="2EXR"/>
    <property type="match status" value="1"/>
</dbReference>
<gene>
    <name evidence="3" type="ORF">B0T21DRAFT_348122</name>
</gene>
<dbReference type="InterPro" id="IPR045518">
    <property type="entry name" value="2EXR"/>
</dbReference>